<dbReference type="EMBL" id="BASE01000124">
    <property type="protein sequence ID" value="GAM16423.1"/>
    <property type="molecule type" value="Genomic_DNA"/>
</dbReference>
<dbReference type="Proteomes" id="UP000031014">
    <property type="component" value="Unassembled WGS sequence"/>
</dbReference>
<comment type="similarity">
    <text evidence="2 4">Belongs to the isochorismate synthase family.</text>
</comment>
<evidence type="ECO:0000256" key="2">
    <source>
        <dbReference type="ARBA" id="ARBA00005297"/>
    </source>
</evidence>
<dbReference type="InterPro" id="IPR004561">
    <property type="entry name" value="IsoChor_synthase"/>
</dbReference>
<dbReference type="GO" id="GO:0009234">
    <property type="term" value="P:menaquinone biosynthetic process"/>
    <property type="evidence" value="ECO:0007669"/>
    <property type="project" value="UniProtKB-UniRule"/>
</dbReference>
<sequence>MVAIQETELRQGILDAIERAKGQSQSVLVSEVHKIDRIDPFYFFASGREKFFGERFFWKDPEGEDFLAGLGICGQIQSDQGADRFFHVEKEWKRFMGTALVFNKHNVNGTGPSMFGGFTFDPLKKKTSLWSKFSEALFHIPKYMLTIVKGEAYFTTNVICTQHDDMSLFDKVTREREEVLSNAGQKPALGRLDLKDIIEIDPEAWKQTVTDVVNGFENSELKKVVLARELRLHFTDEVQSESVLANLLENQHKSFTFAFESNGDCFIGASPERLVKKDGASLFSACLAGSIARGITPDEDESLGEELLTDEKNLIEHQYVVDMIKGAMEETCDEVILPEQPVLMKMKYIQHLYTPVIGRNREGTSLLHLVNRLHPTPALGGLPKQAAIVKIREIEQLDRGLYAAPVGWMDYQGNGEFAVAIRSGLIQGNEASLFAGCGIVADSNAESEYKETSIKFRPMLTALGGKIT</sequence>
<dbReference type="PRINTS" id="PR00095">
    <property type="entry name" value="ANTSNTHASEI"/>
</dbReference>
<organism evidence="6 7">
    <name type="scientific">Mesobacillus selenatarsenatis (strain DSM 18680 / JCM 14380 / FERM P-15431 / SF-1)</name>
    <dbReference type="NCBI Taxonomy" id="1321606"/>
    <lineage>
        <taxon>Bacteria</taxon>
        <taxon>Bacillati</taxon>
        <taxon>Bacillota</taxon>
        <taxon>Bacilli</taxon>
        <taxon>Bacillales</taxon>
        <taxon>Bacillaceae</taxon>
        <taxon>Mesobacillus</taxon>
    </lineage>
</organism>
<keyword evidence="3 4" id="KW-0413">Isomerase</keyword>
<comment type="pathway">
    <text evidence="4">Quinol/quinone metabolism; menaquinone biosynthesis.</text>
</comment>
<evidence type="ECO:0000313" key="7">
    <source>
        <dbReference type="Proteomes" id="UP000031014"/>
    </source>
</evidence>
<feature type="active site" description="Proton acceptor" evidence="4">
    <location>
        <position position="223"/>
    </location>
</feature>
<dbReference type="RefSeq" id="WP_041968022.1">
    <property type="nucleotide sequence ID" value="NZ_BASE01000124.1"/>
</dbReference>
<dbReference type="STRING" id="1321606.SAMD00020551_4635"/>
<comment type="function">
    <text evidence="4">Catalyzes the conversion of chorismate to isochorismate.</text>
</comment>
<dbReference type="PANTHER" id="PTHR42839:SF1">
    <property type="entry name" value="ISOCHORISMATE SYNTHASE MENF"/>
    <property type="match status" value="1"/>
</dbReference>
<reference evidence="6 7" key="1">
    <citation type="submission" date="2013-06" db="EMBL/GenBank/DDBJ databases">
        <title>Whole genome shotgun sequence of Bacillus selenatarsenatis SF-1.</title>
        <authorList>
            <person name="Kuroda M."/>
            <person name="Sei K."/>
            <person name="Yamashita M."/>
            <person name="Ike M."/>
        </authorList>
    </citation>
    <scope>NUCLEOTIDE SEQUENCE [LARGE SCALE GENOMIC DNA]</scope>
    <source>
        <strain evidence="6 7">SF-1</strain>
    </source>
</reference>
<dbReference type="AlphaFoldDB" id="A0A0A8X950"/>
<comment type="caution">
    <text evidence="6">The sequence shown here is derived from an EMBL/GenBank/DDBJ whole genome shotgun (WGS) entry which is preliminary data.</text>
</comment>
<comment type="pathway">
    <text evidence="4">Quinol/quinone metabolism; 1,4-dihydroxy-2-naphthoate biosynthesis; 1,4-dihydroxy-2-naphthoate from chorismate: step 1/7.</text>
</comment>
<dbReference type="PANTHER" id="PTHR42839">
    <property type="entry name" value="ISOCHORISMATE SYNTHASE ENTC"/>
    <property type="match status" value="1"/>
</dbReference>
<evidence type="ECO:0000256" key="3">
    <source>
        <dbReference type="ARBA" id="ARBA00023235"/>
    </source>
</evidence>
<dbReference type="InterPro" id="IPR015890">
    <property type="entry name" value="Chorismate_C"/>
</dbReference>
<dbReference type="SUPFAM" id="SSF56322">
    <property type="entry name" value="ADC synthase"/>
    <property type="match status" value="1"/>
</dbReference>
<dbReference type="GO" id="GO:0008909">
    <property type="term" value="F:isochorismate synthase activity"/>
    <property type="evidence" value="ECO:0007669"/>
    <property type="project" value="UniProtKB-UniRule"/>
</dbReference>
<dbReference type="Gene3D" id="3.60.120.10">
    <property type="entry name" value="Anthranilate synthase"/>
    <property type="match status" value="1"/>
</dbReference>
<proteinExistence type="inferred from homology"/>
<dbReference type="GO" id="GO:0000287">
    <property type="term" value="F:magnesium ion binding"/>
    <property type="evidence" value="ECO:0007669"/>
    <property type="project" value="UniProtKB-UniRule"/>
</dbReference>
<protein>
    <recommendedName>
        <fullName evidence="4">Isochorismate synthase MenF</fullName>
        <ecNumber evidence="4">5.4.4.2</ecNumber>
    </recommendedName>
    <alternativeName>
        <fullName evidence="4">Isochorismate mutase</fullName>
    </alternativeName>
</protein>
<keyword evidence="7" id="KW-1185">Reference proteome</keyword>
<dbReference type="OrthoDB" id="9803598at2"/>
<feature type="domain" description="Chorismate-utilising enzyme C-terminal" evidence="5">
    <location>
        <begin position="202"/>
        <end position="455"/>
    </location>
</feature>
<dbReference type="GO" id="GO:0009697">
    <property type="term" value="P:salicylic acid biosynthetic process"/>
    <property type="evidence" value="ECO:0007669"/>
    <property type="project" value="TreeGrafter"/>
</dbReference>
<dbReference type="InterPro" id="IPR019999">
    <property type="entry name" value="Anth_synth_I-like"/>
</dbReference>
<dbReference type="UniPathway" id="UPA00079"/>
<gene>
    <name evidence="4" type="primary">menF</name>
    <name evidence="6" type="ORF">SAMD00020551_4635</name>
</gene>
<evidence type="ECO:0000259" key="5">
    <source>
        <dbReference type="Pfam" id="PF00425"/>
    </source>
</evidence>
<dbReference type="Pfam" id="PF00425">
    <property type="entry name" value="Chorismate_bind"/>
    <property type="match status" value="1"/>
</dbReference>
<comment type="cofactor">
    <cofactor evidence="4">
        <name>Mg(2+)</name>
        <dbReference type="ChEBI" id="CHEBI:18420"/>
    </cofactor>
</comment>
<name>A0A0A8X950_MESS1</name>
<feature type="binding site" evidence="4">
    <location>
        <position position="316"/>
    </location>
    <ligand>
        <name>Mg(2+)</name>
        <dbReference type="ChEBI" id="CHEBI:18420"/>
    </ligand>
</feature>
<evidence type="ECO:0000256" key="1">
    <source>
        <dbReference type="ARBA" id="ARBA00000799"/>
    </source>
</evidence>
<dbReference type="UniPathway" id="UPA01057">
    <property type="reaction ID" value="UER00163"/>
</dbReference>
<evidence type="ECO:0000313" key="6">
    <source>
        <dbReference type="EMBL" id="GAM16423.1"/>
    </source>
</evidence>
<dbReference type="InterPro" id="IPR034681">
    <property type="entry name" value="MenF"/>
</dbReference>
<feature type="active site" description="Proton donor" evidence="4">
    <location>
        <position position="272"/>
    </location>
</feature>
<accession>A0A0A8X950</accession>
<keyword evidence="4" id="KW-0479">Metal-binding</keyword>
<feature type="binding site" evidence="4">
    <location>
        <position position="451"/>
    </location>
    <ligand>
        <name>Mg(2+)</name>
        <dbReference type="ChEBI" id="CHEBI:18420"/>
    </ligand>
</feature>
<keyword evidence="4" id="KW-0474">Menaquinone biosynthesis</keyword>
<dbReference type="EC" id="5.4.4.2" evidence="4"/>
<comment type="catalytic activity">
    <reaction evidence="1 4">
        <text>chorismate = isochorismate</text>
        <dbReference type="Rhea" id="RHEA:18985"/>
        <dbReference type="ChEBI" id="CHEBI:29748"/>
        <dbReference type="ChEBI" id="CHEBI:29780"/>
        <dbReference type="EC" id="5.4.4.2"/>
    </reaction>
</comment>
<dbReference type="InterPro" id="IPR005801">
    <property type="entry name" value="ADC_synthase"/>
</dbReference>
<evidence type="ECO:0000256" key="4">
    <source>
        <dbReference type="HAMAP-Rule" id="MF_01935"/>
    </source>
</evidence>
<dbReference type="NCBIfam" id="TIGR00543">
    <property type="entry name" value="isochor_syn"/>
    <property type="match status" value="1"/>
</dbReference>
<keyword evidence="4" id="KW-0460">Magnesium</keyword>
<dbReference type="HAMAP" id="MF_01935">
    <property type="entry name" value="MenF"/>
    <property type="match status" value="1"/>
</dbReference>